<evidence type="ECO:0000313" key="1">
    <source>
        <dbReference type="EMBL" id="GBP03524.1"/>
    </source>
</evidence>
<keyword evidence="2" id="KW-1185">Reference proteome</keyword>
<name>A0A4C1SNH0_EUMVA</name>
<dbReference type="Proteomes" id="UP000299102">
    <property type="component" value="Unassembled WGS sequence"/>
</dbReference>
<gene>
    <name evidence="1" type="ORF">EVAR_101855_1</name>
</gene>
<comment type="caution">
    <text evidence="1">The sequence shown here is derived from an EMBL/GenBank/DDBJ whole genome shotgun (WGS) entry which is preliminary data.</text>
</comment>
<organism evidence="1 2">
    <name type="scientific">Eumeta variegata</name>
    <name type="common">Bagworm moth</name>
    <name type="synonym">Eumeta japonica</name>
    <dbReference type="NCBI Taxonomy" id="151549"/>
    <lineage>
        <taxon>Eukaryota</taxon>
        <taxon>Metazoa</taxon>
        <taxon>Ecdysozoa</taxon>
        <taxon>Arthropoda</taxon>
        <taxon>Hexapoda</taxon>
        <taxon>Insecta</taxon>
        <taxon>Pterygota</taxon>
        <taxon>Neoptera</taxon>
        <taxon>Endopterygota</taxon>
        <taxon>Lepidoptera</taxon>
        <taxon>Glossata</taxon>
        <taxon>Ditrysia</taxon>
        <taxon>Tineoidea</taxon>
        <taxon>Psychidae</taxon>
        <taxon>Oiketicinae</taxon>
        <taxon>Eumeta</taxon>
    </lineage>
</organism>
<protein>
    <submittedName>
        <fullName evidence="1">Uncharacterized protein</fullName>
    </submittedName>
</protein>
<proteinExistence type="predicted"/>
<dbReference type="AlphaFoldDB" id="A0A4C1SNH0"/>
<dbReference type="EMBL" id="BGZK01000010">
    <property type="protein sequence ID" value="GBP03524.1"/>
    <property type="molecule type" value="Genomic_DNA"/>
</dbReference>
<evidence type="ECO:0000313" key="2">
    <source>
        <dbReference type="Proteomes" id="UP000299102"/>
    </source>
</evidence>
<reference evidence="1 2" key="1">
    <citation type="journal article" date="2019" name="Commun. Biol.">
        <title>The bagworm genome reveals a unique fibroin gene that provides high tensile strength.</title>
        <authorList>
            <person name="Kono N."/>
            <person name="Nakamura H."/>
            <person name="Ohtoshi R."/>
            <person name="Tomita M."/>
            <person name="Numata K."/>
            <person name="Arakawa K."/>
        </authorList>
    </citation>
    <scope>NUCLEOTIDE SEQUENCE [LARGE SCALE GENOMIC DNA]</scope>
</reference>
<accession>A0A4C1SNH0</accession>
<sequence>MAPKRWKEKLWKTVYKMGRRHQNDCWPKVGTDNSGQTTVEIVGGGLCQEYRFKAGWGFNEENTHTSLITVKRDGGRRRADQNFVSELRAEQRACFLVSGCKQIDLLRAALVYNSAVRRTWPPSRVCASRYAWPMRVTAAQGGCISAVNIPPPVGACDDYASVGRTARHAVGRLSP</sequence>